<evidence type="ECO:0000313" key="1">
    <source>
        <dbReference type="EMBL" id="MPN61422.1"/>
    </source>
</evidence>
<reference evidence="1" key="1">
    <citation type="submission" date="2019-08" db="EMBL/GenBank/DDBJ databases">
        <authorList>
            <person name="Kucharzyk K."/>
            <person name="Murdoch R.W."/>
            <person name="Higgins S."/>
            <person name="Loffler F."/>
        </authorList>
    </citation>
    <scope>NUCLEOTIDE SEQUENCE</scope>
</reference>
<proteinExistence type="predicted"/>
<sequence length="70" mass="7301">MHPVAETPIQIIVEIASSAVIHPVESAVETEFPVEQSACPAAAFVEPAGHIVIVEGDFPAFGLCFANIVS</sequence>
<dbReference type="AlphaFoldDB" id="A0A645JE11"/>
<protein>
    <submittedName>
        <fullName evidence="1">Uncharacterized protein</fullName>
    </submittedName>
</protein>
<organism evidence="1">
    <name type="scientific">bioreactor metagenome</name>
    <dbReference type="NCBI Taxonomy" id="1076179"/>
    <lineage>
        <taxon>unclassified sequences</taxon>
        <taxon>metagenomes</taxon>
        <taxon>ecological metagenomes</taxon>
    </lineage>
</organism>
<gene>
    <name evidence="1" type="ORF">SDC9_209159</name>
</gene>
<comment type="caution">
    <text evidence="1">The sequence shown here is derived from an EMBL/GenBank/DDBJ whole genome shotgun (WGS) entry which is preliminary data.</text>
</comment>
<accession>A0A645JE11</accession>
<name>A0A645JE11_9ZZZZ</name>
<dbReference type="EMBL" id="VSSQ01138011">
    <property type="protein sequence ID" value="MPN61422.1"/>
    <property type="molecule type" value="Genomic_DNA"/>
</dbReference>